<name>A0AAD6VT63_9AGAR</name>
<dbReference type="EMBL" id="JARJCW010000008">
    <property type="protein sequence ID" value="KAJ7221340.1"/>
    <property type="molecule type" value="Genomic_DNA"/>
</dbReference>
<feature type="compositionally biased region" description="Low complexity" evidence="1">
    <location>
        <begin position="1"/>
        <end position="17"/>
    </location>
</feature>
<comment type="caution">
    <text evidence="2">The sequence shown here is derived from an EMBL/GenBank/DDBJ whole genome shotgun (WGS) entry which is preliminary data.</text>
</comment>
<feature type="region of interest" description="Disordered" evidence="1">
    <location>
        <begin position="61"/>
        <end position="152"/>
    </location>
</feature>
<gene>
    <name evidence="2" type="ORF">GGX14DRAFT_429447</name>
</gene>
<evidence type="ECO:0000313" key="3">
    <source>
        <dbReference type="Proteomes" id="UP001219525"/>
    </source>
</evidence>
<evidence type="ECO:0000256" key="1">
    <source>
        <dbReference type="SAM" id="MobiDB-lite"/>
    </source>
</evidence>
<dbReference type="Proteomes" id="UP001219525">
    <property type="component" value="Unassembled WGS sequence"/>
</dbReference>
<reference evidence="2" key="1">
    <citation type="submission" date="2023-03" db="EMBL/GenBank/DDBJ databases">
        <title>Massive genome expansion in bonnet fungi (Mycena s.s.) driven by repeated elements and novel gene families across ecological guilds.</title>
        <authorList>
            <consortium name="Lawrence Berkeley National Laboratory"/>
            <person name="Harder C.B."/>
            <person name="Miyauchi S."/>
            <person name="Viragh M."/>
            <person name="Kuo A."/>
            <person name="Thoen E."/>
            <person name="Andreopoulos B."/>
            <person name="Lu D."/>
            <person name="Skrede I."/>
            <person name="Drula E."/>
            <person name="Henrissat B."/>
            <person name="Morin E."/>
            <person name="Kohler A."/>
            <person name="Barry K."/>
            <person name="LaButti K."/>
            <person name="Morin E."/>
            <person name="Salamov A."/>
            <person name="Lipzen A."/>
            <person name="Mereny Z."/>
            <person name="Hegedus B."/>
            <person name="Baldrian P."/>
            <person name="Stursova M."/>
            <person name="Weitz H."/>
            <person name="Taylor A."/>
            <person name="Grigoriev I.V."/>
            <person name="Nagy L.G."/>
            <person name="Martin F."/>
            <person name="Kauserud H."/>
        </authorList>
    </citation>
    <scope>NUCLEOTIDE SEQUENCE</scope>
    <source>
        <strain evidence="2">9144</strain>
    </source>
</reference>
<organism evidence="2 3">
    <name type="scientific">Mycena pura</name>
    <dbReference type="NCBI Taxonomy" id="153505"/>
    <lineage>
        <taxon>Eukaryota</taxon>
        <taxon>Fungi</taxon>
        <taxon>Dikarya</taxon>
        <taxon>Basidiomycota</taxon>
        <taxon>Agaricomycotina</taxon>
        <taxon>Agaricomycetes</taxon>
        <taxon>Agaricomycetidae</taxon>
        <taxon>Agaricales</taxon>
        <taxon>Marasmiineae</taxon>
        <taxon>Mycenaceae</taxon>
        <taxon>Mycena</taxon>
    </lineage>
</organism>
<keyword evidence="3" id="KW-1185">Reference proteome</keyword>
<sequence length="270" mass="28529">MSVCVAPAPVPSSSWAPHPRPSRALRRTSATWNSKFPAGLDLDLSLPAAAIVPTPLFFVAPGPPPKPRLRLPSLPPTTTPTPICRFDPFADDDEPPRPARLIPQENLPPSTPSRGRTLTPLTISSPLPSSSPAPSPSPTGRRRSPSFSAGSPSLSAFGARVPLPLSALSSLSTLLTLPSPAPSLSRAAPTMAAATVPGAPSPFLARHYPTPDARERLLARTLLHRIHAVGRPRSLYSCSSSSRLKNGYENECGAREYIPSRLSECVVAVC</sequence>
<feature type="compositionally biased region" description="Low complexity" evidence="1">
    <location>
        <begin position="116"/>
        <end position="128"/>
    </location>
</feature>
<proteinExistence type="predicted"/>
<dbReference type="AlphaFoldDB" id="A0AAD6VT63"/>
<feature type="region of interest" description="Disordered" evidence="1">
    <location>
        <begin position="1"/>
        <end position="22"/>
    </location>
</feature>
<accession>A0AAD6VT63</accession>
<protein>
    <submittedName>
        <fullName evidence="2">Uncharacterized protein</fullName>
    </submittedName>
</protein>
<evidence type="ECO:0000313" key="2">
    <source>
        <dbReference type="EMBL" id="KAJ7221340.1"/>
    </source>
</evidence>